<proteinExistence type="predicted"/>
<dbReference type="Proteomes" id="UP000192693">
    <property type="component" value="Unassembled WGS sequence"/>
</dbReference>
<dbReference type="Pfam" id="PF08843">
    <property type="entry name" value="AbiEii"/>
    <property type="match status" value="1"/>
</dbReference>
<protein>
    <recommendedName>
        <fullName evidence="3">Nucleotidyl transferase AbiEii/AbiGii toxin family protein</fullName>
    </recommendedName>
</protein>
<dbReference type="Gene3D" id="3.10.450.620">
    <property type="entry name" value="JHP933, nucleotidyltransferase-like core domain"/>
    <property type="match status" value="1"/>
</dbReference>
<name>A0ABX3RDP5_MYCAL</name>
<evidence type="ECO:0008006" key="3">
    <source>
        <dbReference type="Google" id="ProtNLM"/>
    </source>
</evidence>
<gene>
    <name evidence="1" type="ORF">BST10_21415</name>
</gene>
<evidence type="ECO:0000313" key="2">
    <source>
        <dbReference type="Proteomes" id="UP000192693"/>
    </source>
</evidence>
<organism evidence="1 2">
    <name type="scientific">Mycolicibacter algericus DSM 45454</name>
    <dbReference type="NCBI Taxonomy" id="723879"/>
    <lineage>
        <taxon>Bacteria</taxon>
        <taxon>Bacillati</taxon>
        <taxon>Actinomycetota</taxon>
        <taxon>Actinomycetes</taxon>
        <taxon>Mycobacteriales</taxon>
        <taxon>Mycobacteriaceae</taxon>
        <taxon>Mycolicibacter</taxon>
    </lineage>
</organism>
<evidence type="ECO:0000313" key="1">
    <source>
        <dbReference type="EMBL" id="OQZ92188.1"/>
    </source>
</evidence>
<dbReference type="EMBL" id="MVHC01000051">
    <property type="protein sequence ID" value="OQZ92188.1"/>
    <property type="molecule type" value="Genomic_DNA"/>
</dbReference>
<keyword evidence="2" id="KW-1185">Reference proteome</keyword>
<reference evidence="1 2" key="1">
    <citation type="submission" date="2016-12" db="EMBL/GenBank/DDBJ databases">
        <title>The new phylogeny of genus Mycobacterium.</title>
        <authorList>
            <person name="Tortoli E."/>
            <person name="Trovato A."/>
            <person name="Cirillo D.M."/>
        </authorList>
    </citation>
    <scope>NUCLEOTIDE SEQUENCE [LARGE SCALE GENOMIC DNA]</scope>
    <source>
        <strain evidence="1 2">DSM 45454</strain>
    </source>
</reference>
<sequence>MQGYFLFERAHHVRVAGVLDALDAELLAPSNCYFGGGTAIALRYGEYRESVDVDFLVSDSSGYSSIRESVRRPEGFNALTSRPIAVLRPVVTDQYGIRTLLDVDGQPIRFEIIFEGRISLQPPGRR</sequence>
<comment type="caution">
    <text evidence="1">The sequence shown here is derived from an EMBL/GenBank/DDBJ whole genome shotgun (WGS) entry which is preliminary data.</text>
</comment>
<dbReference type="InterPro" id="IPR014942">
    <property type="entry name" value="AbiEii"/>
</dbReference>
<accession>A0ABX3RDP5</accession>